<evidence type="ECO:0000256" key="2">
    <source>
        <dbReference type="ARBA" id="ARBA00022692"/>
    </source>
</evidence>
<feature type="transmembrane region" description="Helical" evidence="5">
    <location>
        <begin position="75"/>
        <end position="97"/>
    </location>
</feature>
<evidence type="ECO:0000313" key="7">
    <source>
        <dbReference type="Proteomes" id="UP001163046"/>
    </source>
</evidence>
<feature type="transmembrane region" description="Helical" evidence="5">
    <location>
        <begin position="226"/>
        <end position="248"/>
    </location>
</feature>
<feature type="transmembrane region" description="Helical" evidence="5">
    <location>
        <begin position="349"/>
        <end position="370"/>
    </location>
</feature>
<dbReference type="InterPro" id="IPR049680">
    <property type="entry name" value="FLVCR1-2_SLC49-like"/>
</dbReference>
<keyword evidence="4 5" id="KW-0472">Membrane</keyword>
<evidence type="ECO:0000256" key="3">
    <source>
        <dbReference type="ARBA" id="ARBA00022989"/>
    </source>
</evidence>
<feature type="transmembrane region" description="Helical" evidence="5">
    <location>
        <begin position="171"/>
        <end position="191"/>
    </location>
</feature>
<dbReference type="EMBL" id="MU826372">
    <property type="protein sequence ID" value="KAJ7377820.1"/>
    <property type="molecule type" value="Genomic_DNA"/>
</dbReference>
<comment type="caution">
    <text evidence="6">The sequence shown here is derived from an EMBL/GenBank/DDBJ whole genome shotgun (WGS) entry which is preliminary data.</text>
</comment>
<evidence type="ECO:0008006" key="8">
    <source>
        <dbReference type="Google" id="ProtNLM"/>
    </source>
</evidence>
<comment type="subcellular location">
    <subcellularLocation>
        <location evidence="1">Membrane</location>
        <topology evidence="1">Multi-pass membrane protein</topology>
    </subcellularLocation>
</comment>
<keyword evidence="2 5" id="KW-0812">Transmembrane</keyword>
<keyword evidence="3 5" id="KW-1133">Transmembrane helix</keyword>
<accession>A0A9X0CW77</accession>
<sequence>MGSREEKTNILINSSDRLYGSLGPIRQENFKVYKRRWYILLIFSICSAVNALKWNTWSPIQGTSQVVFGWSDTTITLLVAWGPIAYIIVFLPMSWLMDVKGLRASTLVLGIVTFIGAGLQAISLSNLQIQTWLTHLGAIINSIGGPVELALGPLISAAWFPPHQRTTSTALASLSPYVGTGITFIIGPLLVPDVGNHSSTIGKSIDYIQIRNNMTRNQLMHLKEKIMYLMYIELGAAALILLAIVVYFPTKPKLPPSVTATVDRLDFKYGFKRLLHNRQLWLLLFISGVTLGVYSGWGSILALNLSQFGIGEKTAGWLGFGVSMAGIVAGIFLSILADHVSRHMKAIQLVLFSGAAVCYALFALICAGIIPYYKAVLFLTFILGGFFTNGTIPLFFEMAVETAYPVAEGITSGFLIMSCNFLQLVFYIFPLLPNFGLKWINWCTFATYAACLPLLAFMAREILSIRSRRSR</sequence>
<dbReference type="SUPFAM" id="SSF103473">
    <property type="entry name" value="MFS general substrate transporter"/>
    <property type="match status" value="1"/>
</dbReference>
<feature type="transmembrane region" description="Helical" evidence="5">
    <location>
        <begin position="315"/>
        <end position="337"/>
    </location>
</feature>
<feature type="transmembrane region" description="Helical" evidence="5">
    <location>
        <begin position="439"/>
        <end position="459"/>
    </location>
</feature>
<reference evidence="6" key="1">
    <citation type="submission" date="2023-01" db="EMBL/GenBank/DDBJ databases">
        <title>Genome assembly of the deep-sea coral Lophelia pertusa.</title>
        <authorList>
            <person name="Herrera S."/>
            <person name="Cordes E."/>
        </authorList>
    </citation>
    <scope>NUCLEOTIDE SEQUENCE</scope>
    <source>
        <strain evidence="6">USNM1676648</strain>
        <tissue evidence="6">Polyp</tissue>
    </source>
</reference>
<name>A0A9X0CW77_9CNID</name>
<feature type="transmembrane region" description="Helical" evidence="5">
    <location>
        <begin position="104"/>
        <end position="124"/>
    </location>
</feature>
<feature type="transmembrane region" description="Helical" evidence="5">
    <location>
        <begin position="136"/>
        <end position="159"/>
    </location>
</feature>
<dbReference type="AlphaFoldDB" id="A0A9X0CW77"/>
<gene>
    <name evidence="6" type="ORF">OS493_026387</name>
</gene>
<evidence type="ECO:0000256" key="4">
    <source>
        <dbReference type="ARBA" id="ARBA00023136"/>
    </source>
</evidence>
<dbReference type="Pfam" id="PF07690">
    <property type="entry name" value="MFS_1"/>
    <property type="match status" value="1"/>
</dbReference>
<evidence type="ECO:0000256" key="5">
    <source>
        <dbReference type="SAM" id="Phobius"/>
    </source>
</evidence>
<dbReference type="Proteomes" id="UP001163046">
    <property type="component" value="Unassembled WGS sequence"/>
</dbReference>
<dbReference type="GO" id="GO:0022857">
    <property type="term" value="F:transmembrane transporter activity"/>
    <property type="evidence" value="ECO:0007669"/>
    <property type="project" value="InterPro"/>
</dbReference>
<protein>
    <recommendedName>
        <fullName evidence="8">Major facilitator superfamily (MFS) profile domain-containing protein</fullName>
    </recommendedName>
</protein>
<evidence type="ECO:0000256" key="1">
    <source>
        <dbReference type="ARBA" id="ARBA00004141"/>
    </source>
</evidence>
<feature type="transmembrane region" description="Helical" evidence="5">
    <location>
        <begin position="37"/>
        <end position="55"/>
    </location>
</feature>
<dbReference type="Gene3D" id="1.20.1250.20">
    <property type="entry name" value="MFS general substrate transporter like domains"/>
    <property type="match status" value="2"/>
</dbReference>
<feature type="transmembrane region" description="Helical" evidence="5">
    <location>
        <begin position="280"/>
        <end position="303"/>
    </location>
</feature>
<dbReference type="PANTHER" id="PTHR10924">
    <property type="entry name" value="MAJOR FACILITATOR SUPERFAMILY PROTEIN-RELATED"/>
    <property type="match status" value="1"/>
</dbReference>
<evidence type="ECO:0000313" key="6">
    <source>
        <dbReference type="EMBL" id="KAJ7377820.1"/>
    </source>
</evidence>
<dbReference type="InterPro" id="IPR011701">
    <property type="entry name" value="MFS"/>
</dbReference>
<keyword evidence="7" id="KW-1185">Reference proteome</keyword>
<dbReference type="OrthoDB" id="422206at2759"/>
<feature type="transmembrane region" description="Helical" evidence="5">
    <location>
        <begin position="412"/>
        <end position="433"/>
    </location>
</feature>
<proteinExistence type="predicted"/>
<organism evidence="6 7">
    <name type="scientific">Desmophyllum pertusum</name>
    <dbReference type="NCBI Taxonomy" id="174260"/>
    <lineage>
        <taxon>Eukaryota</taxon>
        <taxon>Metazoa</taxon>
        <taxon>Cnidaria</taxon>
        <taxon>Anthozoa</taxon>
        <taxon>Hexacorallia</taxon>
        <taxon>Scleractinia</taxon>
        <taxon>Caryophylliina</taxon>
        <taxon>Caryophylliidae</taxon>
        <taxon>Desmophyllum</taxon>
    </lineage>
</organism>
<dbReference type="InterPro" id="IPR036259">
    <property type="entry name" value="MFS_trans_sf"/>
</dbReference>
<feature type="transmembrane region" description="Helical" evidence="5">
    <location>
        <begin position="376"/>
        <end position="400"/>
    </location>
</feature>
<dbReference type="PANTHER" id="PTHR10924:SF27">
    <property type="entry name" value="SOLUTE CARRIER FAMILY 49 MEMBER 4"/>
    <property type="match status" value="1"/>
</dbReference>
<dbReference type="GO" id="GO:0016020">
    <property type="term" value="C:membrane"/>
    <property type="evidence" value="ECO:0007669"/>
    <property type="project" value="UniProtKB-SubCell"/>
</dbReference>